<feature type="coiled-coil region" evidence="2">
    <location>
        <begin position="1013"/>
        <end position="1079"/>
    </location>
</feature>
<dbReference type="AlphaFoldDB" id="A0A8C3BBM1"/>
<name>A0A8C3BBM1_CAIMO</name>
<keyword evidence="6" id="KW-1185">Reference proteome</keyword>
<dbReference type="GO" id="GO:0045180">
    <property type="term" value="C:basal cortex"/>
    <property type="evidence" value="ECO:0007669"/>
    <property type="project" value="TreeGrafter"/>
</dbReference>
<feature type="region of interest" description="Disordered" evidence="3">
    <location>
        <begin position="532"/>
        <end position="552"/>
    </location>
</feature>
<dbReference type="Ensembl" id="ENSCMMT00000003036.1">
    <property type="protein sequence ID" value="ENSCMMP00000002707.1"/>
    <property type="gene ID" value="ENSCMMG00000001733.1"/>
</dbReference>
<dbReference type="CDD" id="cd14673">
    <property type="entry name" value="PH_PHLDB1_2"/>
    <property type="match status" value="1"/>
</dbReference>
<dbReference type="GO" id="GO:0070507">
    <property type="term" value="P:regulation of microtubule cytoskeleton organization"/>
    <property type="evidence" value="ECO:0007669"/>
    <property type="project" value="TreeGrafter"/>
</dbReference>
<reference evidence="5" key="3">
    <citation type="submission" date="2025-09" db="UniProtKB">
        <authorList>
            <consortium name="Ensembl"/>
        </authorList>
    </citation>
    <scope>IDENTIFICATION</scope>
</reference>
<dbReference type="Gene3D" id="2.30.29.30">
    <property type="entry name" value="Pleckstrin-homology domain (PH domain)/Phosphotyrosine-binding domain (PTB)"/>
    <property type="match status" value="1"/>
</dbReference>
<dbReference type="Proteomes" id="UP000694556">
    <property type="component" value="Chromosome 1"/>
</dbReference>
<feature type="region of interest" description="Disordered" evidence="3">
    <location>
        <begin position="820"/>
        <end position="853"/>
    </location>
</feature>
<dbReference type="InterPro" id="IPR001849">
    <property type="entry name" value="PH_domain"/>
</dbReference>
<proteinExistence type="predicted"/>
<sequence length="1231" mass="140075">MMPNRSNISFQNVGSDSSKIMAEYSHTQNQMELQNTSLGKGSVANSLENGLQDIMENLNTKKYSSSLKFKTNGDYAGSYLTLSQPVAVKPNPSTSVKNTHSVTKIQGGKLFPCESPYLPDKSFSVKHLSSVSGTSPSLSGYSLGRTDFDIHANRENEKSLGHMDKFYYSKYSQKNKSYDNVYFPGMLDTKKISGSLLTMWNGSSGSELMLSPVSNSGAASMPSSPKQGRRMNIEDSLALHAKPVKHKDVMMETLGSRPRKYSGGSLSHMGMYSRSLPRLHKSTESQLMPLSLPPRNSLGNTKRKKLGEKDLPQNALDADNYLNFSSCSSGVSPHASSVSGNNPYVSSTLSVPASPRIAKKMLLASSSSYIPDDFDRLGLSGTSPSSSFSPVDFDRSFSVRRNLSTSSMEFDDTDLESYRQTPNSLQTSLRERKNSISSISGREDLMDYHRRQREERLREQEMERLERQRLETILNLCAEYSKSDSDPTATTTVADVQKINKELEKLQLSDEDSVFEDSQMNLETRFRNHLKSSASDSDFSEPSNHSRSTTAFLSSRGLRADEHFNENMKPPPLAAPGFLKDSTESSYLSITPKIPECTSDEQRGQELTRLEEERIVILNNLEELEQKIKDLNDQMDESSRELDMECALLDGEQKSETTELLKEKEILDHLNRKIAELERNVIGEKTKDADLLDIESKHFEDLEFQQLEHESRLDEEKENLTQQLLREVAEYQRSIVSRKEKISALKKQANHIVQQAQREQDHFVKEKNNLIMMLQREKENLCNLEKKYSMLSGGKGFPVSPSSLKEGYISVSEISELYGNSTNISPSTQPPTDADAVSSEPSTAVLTSQPQNKEHFRNLEERKKQHRECMYMSDTLPRKKTAPTVSPHFNSATLGRSVTSKGHLPLGQSNSCGSVLPHCLATMTKESESRRMHKGYNHQRICENQRQKSPEFYSRTASESNVYLNSFHYPDRSYKDHAFDTLSLDSSDSMETSISACSPDNISSASTSNVARIEEMERLLKQAHAEKTRLLESREREMEAKKRALEEEKRRREQLEKRLEEETSQRQKLIEKEVKIREKQRAQARPLTRYLPIRKEDFDLRSHIETAGHNIETCYHVSLTEKTCRGFLIKMGGKIKTWKKRWFVFDRNKRTFTYYADKHETKLKGVIYFQAIEEVYYDHLKNAYKSPNPLLTFSVKTHDRIYYMVAPTPEAMRIWMDVIVTGAEGYTHFML</sequence>
<dbReference type="InterPro" id="IPR037810">
    <property type="entry name" value="PHLDB1/2/3_PH"/>
</dbReference>
<keyword evidence="1 2" id="KW-0175">Coiled coil</keyword>
<reference evidence="5" key="1">
    <citation type="submission" date="2018-09" db="EMBL/GenBank/DDBJ databases">
        <title>Common duck and Muscovy duck high density SNP chip.</title>
        <authorList>
            <person name="Vignal A."/>
            <person name="Thebault N."/>
            <person name="Warren W.C."/>
        </authorList>
    </citation>
    <scope>NUCLEOTIDE SEQUENCE [LARGE SCALE GENOMIC DNA]</scope>
</reference>
<evidence type="ECO:0000259" key="4">
    <source>
        <dbReference type="PROSITE" id="PS50003"/>
    </source>
</evidence>
<protein>
    <submittedName>
        <fullName evidence="5">Pleckstrin homology like domain family B member 2</fullName>
    </submittedName>
</protein>
<evidence type="ECO:0000313" key="5">
    <source>
        <dbReference type="Ensembl" id="ENSCMMP00000002707.1"/>
    </source>
</evidence>
<evidence type="ECO:0000313" key="6">
    <source>
        <dbReference type="Proteomes" id="UP000694556"/>
    </source>
</evidence>
<feature type="domain" description="PH" evidence="4">
    <location>
        <begin position="1121"/>
        <end position="1224"/>
    </location>
</feature>
<dbReference type="SUPFAM" id="SSF50729">
    <property type="entry name" value="PH domain-like"/>
    <property type="match status" value="1"/>
</dbReference>
<reference evidence="5" key="2">
    <citation type="submission" date="2025-08" db="UniProtKB">
        <authorList>
            <consortium name="Ensembl"/>
        </authorList>
    </citation>
    <scope>IDENTIFICATION</scope>
</reference>
<feature type="compositionally biased region" description="Polar residues" evidence="3">
    <location>
        <begin position="820"/>
        <end position="831"/>
    </location>
</feature>
<dbReference type="InterPro" id="IPR011993">
    <property type="entry name" value="PH-like_dom_sf"/>
</dbReference>
<evidence type="ECO:0000256" key="2">
    <source>
        <dbReference type="SAM" id="Coils"/>
    </source>
</evidence>
<dbReference type="SMART" id="SM00233">
    <property type="entry name" value="PH"/>
    <property type="match status" value="1"/>
</dbReference>
<feature type="coiled-coil region" evidence="2">
    <location>
        <begin position="607"/>
        <end position="784"/>
    </location>
</feature>
<accession>A0A8C3BBM1</accession>
<organism evidence="5 6">
    <name type="scientific">Cairina moschata</name>
    <name type="common">Muscovy duck</name>
    <dbReference type="NCBI Taxonomy" id="8855"/>
    <lineage>
        <taxon>Eukaryota</taxon>
        <taxon>Metazoa</taxon>
        <taxon>Chordata</taxon>
        <taxon>Craniata</taxon>
        <taxon>Vertebrata</taxon>
        <taxon>Euteleostomi</taxon>
        <taxon>Archelosauria</taxon>
        <taxon>Archosauria</taxon>
        <taxon>Dinosauria</taxon>
        <taxon>Saurischia</taxon>
        <taxon>Theropoda</taxon>
        <taxon>Coelurosauria</taxon>
        <taxon>Aves</taxon>
        <taxon>Neognathae</taxon>
        <taxon>Galloanserae</taxon>
        <taxon>Anseriformes</taxon>
        <taxon>Anatidae</taxon>
        <taxon>Anatinae</taxon>
        <taxon>Cairina</taxon>
    </lineage>
</organism>
<dbReference type="PANTHER" id="PTHR12156:SF21">
    <property type="entry name" value="PLECKSTRIN HOMOLOGY-LIKE DOMAIN FAMILY B MEMBER 2"/>
    <property type="match status" value="1"/>
</dbReference>
<dbReference type="Pfam" id="PF00169">
    <property type="entry name" value="PH"/>
    <property type="match status" value="1"/>
</dbReference>
<feature type="region of interest" description="Disordered" evidence="3">
    <location>
        <begin position="284"/>
        <end position="309"/>
    </location>
</feature>
<feature type="compositionally biased region" description="Polar residues" evidence="3">
    <location>
        <begin position="839"/>
        <end position="851"/>
    </location>
</feature>
<dbReference type="PANTHER" id="PTHR12156">
    <property type="entry name" value="PLECKSTRIN HOMOLOGY-LIKE DOMAIN, FAMILY B, MEMBER 3"/>
    <property type="match status" value="1"/>
</dbReference>
<feature type="compositionally biased region" description="Low complexity" evidence="3">
    <location>
        <begin position="532"/>
        <end position="543"/>
    </location>
</feature>
<dbReference type="PROSITE" id="PS50003">
    <property type="entry name" value="PH_DOMAIN"/>
    <property type="match status" value="1"/>
</dbReference>
<evidence type="ECO:0000256" key="3">
    <source>
        <dbReference type="SAM" id="MobiDB-lite"/>
    </source>
</evidence>
<dbReference type="FunFam" id="2.30.29.30:FF:000006">
    <property type="entry name" value="Pleckstrin homology like domain family B member 1"/>
    <property type="match status" value="1"/>
</dbReference>
<evidence type="ECO:0000256" key="1">
    <source>
        <dbReference type="ARBA" id="ARBA00023054"/>
    </source>
</evidence>
<dbReference type="InterPro" id="IPR052212">
    <property type="entry name" value="PH-like_domain"/>
</dbReference>